<comment type="caution">
    <text evidence="6">The sequence shown here is derived from an EMBL/GenBank/DDBJ whole genome shotgun (WGS) entry which is preliminary data.</text>
</comment>
<dbReference type="InterPro" id="IPR051415">
    <property type="entry name" value="LAAT-1"/>
</dbReference>
<evidence type="ECO:0000256" key="5">
    <source>
        <dbReference type="SAM" id="Phobius"/>
    </source>
</evidence>
<evidence type="ECO:0000313" key="7">
    <source>
        <dbReference type="Proteomes" id="UP001153365"/>
    </source>
</evidence>
<name>A0AAV0BA95_PHAPC</name>
<evidence type="ECO:0000313" key="6">
    <source>
        <dbReference type="EMBL" id="CAH7683064.1"/>
    </source>
</evidence>
<feature type="non-terminal residue" evidence="6">
    <location>
        <position position="267"/>
    </location>
</feature>
<dbReference type="Pfam" id="PF04193">
    <property type="entry name" value="PQ-loop"/>
    <property type="match status" value="1"/>
</dbReference>
<reference evidence="6" key="1">
    <citation type="submission" date="2022-06" db="EMBL/GenBank/DDBJ databases">
        <authorList>
            <consortium name="SYNGENTA / RWTH Aachen University"/>
        </authorList>
    </citation>
    <scope>NUCLEOTIDE SEQUENCE</scope>
</reference>
<dbReference type="EMBL" id="CALTRL010004425">
    <property type="protein sequence ID" value="CAH7683064.1"/>
    <property type="molecule type" value="Genomic_DNA"/>
</dbReference>
<keyword evidence="7" id="KW-1185">Reference proteome</keyword>
<keyword evidence="3 5" id="KW-1133">Transmembrane helix</keyword>
<feature type="transmembrane region" description="Helical" evidence="5">
    <location>
        <begin position="37"/>
        <end position="56"/>
    </location>
</feature>
<dbReference type="AlphaFoldDB" id="A0AAV0BA95"/>
<dbReference type="Gene3D" id="1.20.1280.290">
    <property type="match status" value="1"/>
</dbReference>
<accession>A0AAV0BA95</accession>
<organism evidence="6 7">
    <name type="scientific">Phakopsora pachyrhizi</name>
    <name type="common">Asian soybean rust disease fungus</name>
    <dbReference type="NCBI Taxonomy" id="170000"/>
    <lineage>
        <taxon>Eukaryota</taxon>
        <taxon>Fungi</taxon>
        <taxon>Dikarya</taxon>
        <taxon>Basidiomycota</taxon>
        <taxon>Pucciniomycotina</taxon>
        <taxon>Pucciniomycetes</taxon>
        <taxon>Pucciniales</taxon>
        <taxon>Phakopsoraceae</taxon>
        <taxon>Phakopsora</taxon>
    </lineage>
</organism>
<dbReference type="PANTHER" id="PTHR16201:SF44">
    <property type="entry name" value="SEVEN TRANSMEMBRANE PROTEIN 1"/>
    <property type="match status" value="1"/>
</dbReference>
<keyword evidence="4 5" id="KW-0472">Membrane</keyword>
<comment type="subcellular location">
    <subcellularLocation>
        <location evidence="1">Membrane</location>
        <topology evidence="1">Multi-pass membrane protein</topology>
    </subcellularLocation>
</comment>
<evidence type="ECO:0000256" key="1">
    <source>
        <dbReference type="ARBA" id="ARBA00004141"/>
    </source>
</evidence>
<feature type="transmembrane region" description="Helical" evidence="5">
    <location>
        <begin position="194"/>
        <end position="215"/>
    </location>
</feature>
<protein>
    <submittedName>
        <fullName evidence="6">Uncharacterized protein</fullName>
    </submittedName>
</protein>
<evidence type="ECO:0000256" key="2">
    <source>
        <dbReference type="ARBA" id="ARBA00022692"/>
    </source>
</evidence>
<dbReference type="InterPro" id="IPR006603">
    <property type="entry name" value="PQ-loop_rpt"/>
</dbReference>
<dbReference type="SMART" id="SM00679">
    <property type="entry name" value="CTNS"/>
    <property type="match status" value="2"/>
</dbReference>
<proteinExistence type="predicted"/>
<sequence>MNQWSDFFCFNRLLVYSPQICENYKNRSGDGDLSNFFGSYIQNLLPTMIILSIVYYQQQHPPSTINQHSHQHPHHPFLQGLVTDPAVEEAGCSSEETQALLADHRHQDQSDSSTVDRPKDHFLSTVKRTMNHLKSSLERSRLWSYVLTWSISQNSQSHNHQIDHPLPPESGGDRKDEAEIPQIIKNSKTRCKGLSLLFFLVGITGNLTYVLSILISKHDFVHIWINLSWLVGSGGVIFLDLIVLGQFWYYRNTQHLRLSSIIETFFL</sequence>
<evidence type="ECO:0000256" key="3">
    <source>
        <dbReference type="ARBA" id="ARBA00022989"/>
    </source>
</evidence>
<gene>
    <name evidence="6" type="ORF">PPACK8108_LOCUS16329</name>
</gene>
<dbReference type="GO" id="GO:0016020">
    <property type="term" value="C:membrane"/>
    <property type="evidence" value="ECO:0007669"/>
    <property type="project" value="UniProtKB-SubCell"/>
</dbReference>
<dbReference type="Proteomes" id="UP001153365">
    <property type="component" value="Unassembled WGS sequence"/>
</dbReference>
<keyword evidence="2 5" id="KW-0812">Transmembrane</keyword>
<feature type="transmembrane region" description="Helical" evidence="5">
    <location>
        <begin position="227"/>
        <end position="250"/>
    </location>
</feature>
<evidence type="ECO:0000256" key="4">
    <source>
        <dbReference type="ARBA" id="ARBA00023136"/>
    </source>
</evidence>
<dbReference type="PANTHER" id="PTHR16201">
    <property type="entry name" value="SEVEN TRANSMEMBRANE PROTEIN 1-RELATED"/>
    <property type="match status" value="1"/>
</dbReference>